<evidence type="ECO:0000256" key="7">
    <source>
        <dbReference type="ARBA" id="ARBA00022755"/>
    </source>
</evidence>
<dbReference type="Pfam" id="PF00571">
    <property type="entry name" value="CBS"/>
    <property type="match status" value="2"/>
</dbReference>
<evidence type="ECO:0000256" key="10">
    <source>
        <dbReference type="ARBA" id="ARBA00023027"/>
    </source>
</evidence>
<keyword evidence="5" id="KW-0677">Repeat</keyword>
<dbReference type="SMART" id="SM01240">
    <property type="entry name" value="IMPDH"/>
    <property type="match status" value="1"/>
</dbReference>
<evidence type="ECO:0000256" key="3">
    <source>
        <dbReference type="ARBA" id="ARBA00011881"/>
    </source>
</evidence>
<feature type="binding site" evidence="13">
    <location>
        <position position="470"/>
    </location>
    <ligand>
        <name>K(+)</name>
        <dbReference type="ChEBI" id="CHEBI:29103"/>
        <note>ligand shared between two tetrameric partners</note>
    </ligand>
</feature>
<evidence type="ECO:0000256" key="12">
    <source>
        <dbReference type="ARBA" id="ARBA00048028"/>
    </source>
</evidence>
<dbReference type="PROSITE" id="PS51371">
    <property type="entry name" value="CBS"/>
    <property type="match status" value="2"/>
</dbReference>
<evidence type="ECO:0000256" key="15">
    <source>
        <dbReference type="PIRSR" id="PIRSR000130-3"/>
    </source>
</evidence>
<dbReference type="PANTHER" id="PTHR11911">
    <property type="entry name" value="INOSINE-5-MONOPHOSPHATE DEHYDROGENASE RELATED"/>
    <property type="match status" value="1"/>
</dbReference>
<dbReference type="PIRSF" id="PIRSF000130">
    <property type="entry name" value="IMPDH"/>
    <property type="match status" value="1"/>
</dbReference>
<evidence type="ECO:0000259" key="20">
    <source>
        <dbReference type="PROSITE" id="PS51371"/>
    </source>
</evidence>
<evidence type="ECO:0000256" key="8">
    <source>
        <dbReference type="ARBA" id="ARBA00022958"/>
    </source>
</evidence>
<keyword evidence="10 13" id="KW-0520">NAD</keyword>
<keyword evidence="9 13" id="KW-0560">Oxidoreductase</keyword>
<dbReference type="CDD" id="cd04601">
    <property type="entry name" value="CBS_pair_IMPDH"/>
    <property type="match status" value="1"/>
</dbReference>
<dbReference type="NCBIfam" id="TIGR01302">
    <property type="entry name" value="IMP_dehydrog"/>
    <property type="match status" value="1"/>
</dbReference>
<feature type="binding site" evidence="13">
    <location>
        <begin position="339"/>
        <end position="341"/>
    </location>
    <ligand>
        <name>IMP</name>
        <dbReference type="ChEBI" id="CHEBI:58053"/>
    </ligand>
</feature>
<feature type="binding site" evidence="13">
    <location>
        <position position="249"/>
    </location>
    <ligand>
        <name>NAD(+)</name>
        <dbReference type="ChEBI" id="CHEBI:57540"/>
    </ligand>
</feature>
<dbReference type="Pfam" id="PF00478">
    <property type="entry name" value="IMPDH"/>
    <property type="match status" value="1"/>
</dbReference>
<evidence type="ECO:0000256" key="18">
    <source>
        <dbReference type="RuleBase" id="RU003927"/>
    </source>
</evidence>
<comment type="activity regulation">
    <text evidence="13">Mycophenolic acid (MPA) is a non-competitive inhibitor that prevents formation of the closed enzyme conformation by binding to the same site as the amobile flap. In contrast, mizoribine monophosphate (MZP) is a competitive inhibitor that induces the closed conformation. MPA is a potent inhibitor of mammalian IMPDHs but a poor inhibitor of the bacterial enzymes. MZP is a more potent inhibitor of bacterial IMPDH.</text>
</comment>
<dbReference type="SUPFAM" id="SSF51412">
    <property type="entry name" value="Inosine monophosphate dehydrogenase (IMPDH)"/>
    <property type="match status" value="1"/>
</dbReference>
<dbReference type="EMBL" id="GG657975">
    <property type="protein sequence ID" value="EFS22281.1"/>
    <property type="molecule type" value="Genomic_DNA"/>
</dbReference>
<keyword evidence="4 13" id="KW-0479">Metal-binding</keyword>
<feature type="binding site" description="in other chain" evidence="13 16">
    <location>
        <position position="303"/>
    </location>
    <ligand>
        <name>K(+)</name>
        <dbReference type="ChEBI" id="CHEBI:29103"/>
        <note>ligand shared between two tetrameric partners</note>
    </ligand>
</feature>
<proteinExistence type="inferred from homology"/>
<organism evidence="21 22">
    <name type="scientific">Fusobacterium gonidiaformans 3-1-5R</name>
    <dbReference type="NCBI Taxonomy" id="469605"/>
    <lineage>
        <taxon>Bacteria</taxon>
        <taxon>Fusobacteriati</taxon>
        <taxon>Fusobacteriota</taxon>
        <taxon>Fusobacteriia</taxon>
        <taxon>Fusobacteriales</taxon>
        <taxon>Fusobacteriaceae</taxon>
        <taxon>Fusobacterium</taxon>
    </lineage>
</organism>
<dbReference type="GO" id="GO:0000166">
    <property type="term" value="F:nucleotide binding"/>
    <property type="evidence" value="ECO:0007669"/>
    <property type="project" value="UniProtKB-UniRule"/>
</dbReference>
<feature type="active site" description="Proton acceptor" evidence="13 14">
    <location>
        <position position="402"/>
    </location>
</feature>
<dbReference type="InterPro" id="IPR005990">
    <property type="entry name" value="IMP_DH"/>
</dbReference>
<comment type="cofactor">
    <cofactor evidence="1 13">
        <name>K(+)</name>
        <dbReference type="ChEBI" id="CHEBI:29103"/>
    </cofactor>
</comment>
<feature type="binding site" evidence="13">
    <location>
        <position position="471"/>
    </location>
    <ligand>
        <name>K(+)</name>
        <dbReference type="ChEBI" id="CHEBI:29103"/>
        <note>ligand shared between two tetrameric partners</note>
    </ligand>
</feature>
<feature type="binding site" description="in other chain" evidence="13 16">
    <location>
        <position position="306"/>
    </location>
    <ligand>
        <name>K(+)</name>
        <dbReference type="ChEBI" id="CHEBI:29103"/>
        <note>ligand shared between two tetrameric partners</note>
    </ligand>
</feature>
<feature type="binding site" evidence="15">
    <location>
        <begin position="249"/>
        <end position="251"/>
    </location>
    <ligand>
        <name>NAD(+)</name>
        <dbReference type="ChEBI" id="CHEBI:57540"/>
    </ligand>
</feature>
<evidence type="ECO:0000256" key="5">
    <source>
        <dbReference type="ARBA" id="ARBA00022737"/>
    </source>
</evidence>
<keyword evidence="11 17" id="KW-0129">CBS domain</keyword>
<evidence type="ECO:0000256" key="13">
    <source>
        <dbReference type="HAMAP-Rule" id="MF_01964"/>
    </source>
</evidence>
<dbReference type="InterPro" id="IPR000644">
    <property type="entry name" value="CBS_dom"/>
</dbReference>
<comment type="caution">
    <text evidence="13">Lacks conserved residue(s) required for the propagation of feature annotation.</text>
</comment>
<keyword evidence="6 13" id="KW-0332">GMP biosynthesis</keyword>
<evidence type="ECO:0000256" key="1">
    <source>
        <dbReference type="ARBA" id="ARBA00001958"/>
    </source>
</evidence>
<evidence type="ECO:0000256" key="4">
    <source>
        <dbReference type="ARBA" id="ARBA00022723"/>
    </source>
</evidence>
<dbReference type="GO" id="GO:0003938">
    <property type="term" value="F:IMP dehydrogenase activity"/>
    <property type="evidence" value="ECO:0007669"/>
    <property type="project" value="UniProtKB-UniRule"/>
</dbReference>
<dbReference type="GO" id="GO:0046872">
    <property type="term" value="F:metal ion binding"/>
    <property type="evidence" value="ECO:0007669"/>
    <property type="project" value="UniProtKB-UniRule"/>
</dbReference>
<dbReference type="HOGENOM" id="CLU_022552_2_2_0"/>
<evidence type="ECO:0000313" key="22">
    <source>
        <dbReference type="Proteomes" id="UP000002975"/>
    </source>
</evidence>
<dbReference type="InterPro" id="IPR001093">
    <property type="entry name" value="IMP_DH_GMPRt"/>
</dbReference>
<dbReference type="PANTHER" id="PTHR11911:SF111">
    <property type="entry name" value="INOSINE-5'-MONOPHOSPHATE DEHYDROGENASE"/>
    <property type="match status" value="1"/>
</dbReference>
<dbReference type="InterPro" id="IPR015875">
    <property type="entry name" value="IMP_DH/GMP_Rdtase_CS"/>
</dbReference>
<dbReference type="InterPro" id="IPR046342">
    <property type="entry name" value="CBS_dom_sf"/>
</dbReference>
<dbReference type="FunFam" id="3.20.20.70:FF:000003">
    <property type="entry name" value="GMP reductase"/>
    <property type="match status" value="1"/>
</dbReference>
<dbReference type="SMART" id="SM00116">
    <property type="entry name" value="CBS"/>
    <property type="match status" value="2"/>
</dbReference>
<evidence type="ECO:0000313" key="21">
    <source>
        <dbReference type="EMBL" id="EFS22281.1"/>
    </source>
</evidence>
<dbReference type="AlphaFoldDB" id="E5BIF8"/>
<dbReference type="Gene3D" id="3.20.20.70">
    <property type="entry name" value="Aldolase class I"/>
    <property type="match status" value="1"/>
</dbReference>
<gene>
    <name evidence="13 21" type="primary">guaB</name>
    <name evidence="21" type="ORF">FSBG_01778</name>
</gene>
<feature type="binding site" evidence="13 15">
    <location>
        <begin position="299"/>
        <end position="301"/>
    </location>
    <ligand>
        <name>NAD(+)</name>
        <dbReference type="ChEBI" id="CHEBI:57540"/>
    </ligand>
</feature>
<dbReference type="PROSITE" id="PS00487">
    <property type="entry name" value="IMP_DH_GMP_RED"/>
    <property type="match status" value="1"/>
</dbReference>
<evidence type="ECO:0000256" key="9">
    <source>
        <dbReference type="ARBA" id="ARBA00023002"/>
    </source>
</evidence>
<evidence type="ECO:0000256" key="14">
    <source>
        <dbReference type="PIRSR" id="PIRSR000130-1"/>
    </source>
</evidence>
<feature type="binding site" description="in other chain" evidence="13 16">
    <location>
        <position position="301"/>
    </location>
    <ligand>
        <name>K(+)</name>
        <dbReference type="ChEBI" id="CHEBI:29103"/>
        <note>ligand shared between two tetrameric partners</note>
    </ligand>
</feature>
<dbReference type="InterPro" id="IPR013785">
    <property type="entry name" value="Aldolase_TIM"/>
</dbReference>
<reference evidence="21 22" key="1">
    <citation type="submission" date="2009-02" db="EMBL/GenBank/DDBJ databases">
        <title>The Genome Sequence of Fusobacterium sp. 3_1_5R.</title>
        <authorList>
            <consortium name="The Broad Institute Genome Sequencing Platform"/>
            <person name="Ward D."/>
            <person name="Young S.K."/>
            <person name="Kodira C.D."/>
            <person name="Zeng Q."/>
            <person name="Koehrsen M."/>
            <person name="Alvarado L."/>
            <person name="Berlin A."/>
            <person name="Borenstein D."/>
            <person name="Chen Z."/>
            <person name="Engels R."/>
            <person name="Freedman E."/>
            <person name="Gellesch M."/>
            <person name="Goldberg J."/>
            <person name="Griggs A."/>
            <person name="Gujja S."/>
            <person name="Heiman D."/>
            <person name="Hepburn T."/>
            <person name="Howarth C."/>
            <person name="Jen D."/>
            <person name="Larson L."/>
            <person name="Lewis B."/>
            <person name="Mehta T."/>
            <person name="Park D."/>
            <person name="Pearson M."/>
            <person name="Roberts A."/>
            <person name="Saif S."/>
            <person name="Shea T."/>
            <person name="Shenoy N."/>
            <person name="Sisk P."/>
            <person name="Stolte C."/>
            <person name="Sykes S."/>
            <person name="Walk T."/>
            <person name="White J."/>
            <person name="Yandava C."/>
            <person name="Allen-Vercoe E."/>
            <person name="Strauss J."/>
            <person name="Ambrose C."/>
            <person name="Lander E."/>
            <person name="Nusbaum C."/>
            <person name="Galagan J."/>
            <person name="Birren B."/>
        </authorList>
    </citation>
    <scope>NUCLEOTIDE SEQUENCE [LARGE SCALE GENOMIC DNA]</scope>
    <source>
        <strain evidence="21 22">3_1_5R</strain>
    </source>
</reference>
<dbReference type="EC" id="1.1.1.205" evidence="13 19"/>
<dbReference type="UniPathway" id="UPA00601">
    <property type="reaction ID" value="UER00295"/>
</dbReference>
<feature type="binding site" evidence="13">
    <location>
        <position position="472"/>
    </location>
    <ligand>
        <name>K(+)</name>
        <dbReference type="ChEBI" id="CHEBI:29103"/>
        <note>ligand shared between two tetrameric partners</note>
    </ligand>
</feature>
<keyword evidence="7 13" id="KW-0658">Purine biosynthesis</keyword>
<feature type="binding site" evidence="13">
    <location>
        <position position="304"/>
    </location>
    <ligand>
        <name>IMP</name>
        <dbReference type="ChEBI" id="CHEBI:58053"/>
    </ligand>
</feature>
<dbReference type="SUPFAM" id="SSF54631">
    <property type="entry name" value="CBS-domain pair"/>
    <property type="match status" value="1"/>
</dbReference>
<feature type="binding site" evidence="13">
    <location>
        <begin position="362"/>
        <end position="363"/>
    </location>
    <ligand>
        <name>IMP</name>
        <dbReference type="ChEBI" id="CHEBI:58053"/>
    </ligand>
</feature>
<feature type="domain" description="CBS" evidence="20">
    <location>
        <begin position="95"/>
        <end position="154"/>
    </location>
</feature>
<comment type="similarity">
    <text evidence="2 13 18">Belongs to the IMPDH/GMPR family.</text>
</comment>
<evidence type="ECO:0000256" key="16">
    <source>
        <dbReference type="PIRSR" id="PIRSR000130-4"/>
    </source>
</evidence>
<keyword evidence="8 13" id="KW-0630">Potassium</keyword>
<accession>E5BIF8</accession>
<sequence>MMNGKILKEAITFDDVLLVPARSEVLPHQVSLKTRLTKKITLNVPILSAAMDTVTESDLAIALARQGGIGFIHKNMSIEEQAAEVDRVKRSESGMITNPITLNQESTVMQAEEIMRRYKISGLPVIEEDGKLIGIITNRDIKYRKDMNQLVGEIMTKEKLITAPVGTTLDEAKEVLLANRIEKLPITDEEGYLKGLITIKDIDNIIQYPNACKDEKGTLRCGAAVGIGPDTLDRVKALVEAGVDIITVDSAHGHSKGVIEMVRKIREAFPDLDLIGGNIVTAEAAKDLVEAGANAVKVGIGPGSICTTRVVAGVGVPQLTAVNDVYEYCKNQGIGVIADGGIKLSGDIVKALAAGADCVMLGGLLAGTKEAPGEEILLEGKKFKSYVGMGSIAAMKRGSKDRYFQTETDAQKLVPEGIEGRIAYKGAVKDVVFQLCGGIRAGMGYCGTPTIERLQVEGRFMKITGAGLLESHPHDITITKEAPNYSK</sequence>
<evidence type="ECO:0000256" key="11">
    <source>
        <dbReference type="ARBA" id="ARBA00023122"/>
    </source>
</evidence>
<name>E5BIF8_9FUSO</name>
<dbReference type="CDD" id="cd00381">
    <property type="entry name" value="IMPDH"/>
    <property type="match status" value="1"/>
</dbReference>
<comment type="catalytic activity">
    <reaction evidence="12 13 19">
        <text>IMP + NAD(+) + H2O = XMP + NADH + H(+)</text>
        <dbReference type="Rhea" id="RHEA:11708"/>
        <dbReference type="ChEBI" id="CHEBI:15377"/>
        <dbReference type="ChEBI" id="CHEBI:15378"/>
        <dbReference type="ChEBI" id="CHEBI:57464"/>
        <dbReference type="ChEBI" id="CHEBI:57540"/>
        <dbReference type="ChEBI" id="CHEBI:57945"/>
        <dbReference type="ChEBI" id="CHEBI:58053"/>
        <dbReference type="EC" id="1.1.1.205"/>
    </reaction>
</comment>
<dbReference type="HAMAP" id="MF_01964">
    <property type="entry name" value="IMPDH"/>
    <property type="match status" value="1"/>
</dbReference>
<protein>
    <recommendedName>
        <fullName evidence="13 19">Inosine-5'-monophosphate dehydrogenase</fullName>
        <shortName evidence="13">IMP dehydrogenase</shortName>
        <shortName evidence="13">IMPD</shortName>
        <shortName evidence="13">IMPDH</shortName>
        <ecNumber evidence="13 19">1.1.1.205</ecNumber>
    </recommendedName>
</protein>
<comment type="subunit">
    <text evidence="3 13">Homotetramer.</text>
</comment>
<dbReference type="GO" id="GO:0006177">
    <property type="term" value="P:GMP biosynthetic process"/>
    <property type="evidence" value="ECO:0007669"/>
    <property type="project" value="UniProtKB-UniRule"/>
</dbReference>
<feature type="binding site" evidence="13">
    <location>
        <position position="416"/>
    </location>
    <ligand>
        <name>IMP</name>
        <dbReference type="ChEBI" id="CHEBI:58053"/>
    </ligand>
</feature>
<comment type="function">
    <text evidence="13">Catalyzes the conversion of inosine 5'-phosphate (IMP) to xanthosine 5'-phosphate (XMP), the first committed and rate-limiting step in the de novo synthesis of guanine nucleotides, and therefore plays an important role in the regulation of cell growth.</text>
</comment>
<evidence type="ECO:0000256" key="17">
    <source>
        <dbReference type="PROSITE-ProRule" id="PRU00703"/>
    </source>
</evidence>
<comment type="pathway">
    <text evidence="13 19">Purine metabolism; XMP biosynthesis via de novo pathway; XMP from IMP: step 1/1.</text>
</comment>
<feature type="active site" description="Thioimidate intermediate" evidence="13 14">
    <location>
        <position position="306"/>
    </location>
</feature>
<dbReference type="GO" id="GO:0006183">
    <property type="term" value="P:GTP biosynthetic process"/>
    <property type="evidence" value="ECO:0007669"/>
    <property type="project" value="TreeGrafter"/>
</dbReference>
<feature type="binding site" evidence="13">
    <location>
        <begin position="386"/>
        <end position="390"/>
    </location>
    <ligand>
        <name>IMP</name>
        <dbReference type="ChEBI" id="CHEBI:58053"/>
    </ligand>
</feature>
<keyword evidence="22" id="KW-1185">Reference proteome</keyword>
<feature type="domain" description="CBS" evidence="20">
    <location>
        <begin position="155"/>
        <end position="215"/>
    </location>
</feature>
<evidence type="ECO:0000256" key="2">
    <source>
        <dbReference type="ARBA" id="ARBA00005502"/>
    </source>
</evidence>
<evidence type="ECO:0000256" key="6">
    <source>
        <dbReference type="ARBA" id="ARBA00022749"/>
    </source>
</evidence>
<evidence type="ECO:0000256" key="19">
    <source>
        <dbReference type="RuleBase" id="RU003928"/>
    </source>
</evidence>
<dbReference type="Proteomes" id="UP000002975">
    <property type="component" value="Unassembled WGS sequence"/>
</dbReference>